<dbReference type="EMBL" id="CP116967">
    <property type="protein sequence ID" value="WNM56554.1"/>
    <property type="molecule type" value="Genomic_DNA"/>
</dbReference>
<dbReference type="PANTHER" id="PTHR39339">
    <property type="entry name" value="SLR1444 PROTEIN"/>
    <property type="match status" value="1"/>
</dbReference>
<dbReference type="Gene3D" id="2.40.320.10">
    <property type="entry name" value="Hypothetical Protein Pfu-838710-001"/>
    <property type="match status" value="1"/>
</dbReference>
<dbReference type="Pfam" id="PF01928">
    <property type="entry name" value="CYTH"/>
    <property type="match status" value="1"/>
</dbReference>
<dbReference type="PROSITE" id="PS51707">
    <property type="entry name" value="CYTH"/>
    <property type="match status" value="1"/>
</dbReference>
<dbReference type="SUPFAM" id="SSF55154">
    <property type="entry name" value="CYTH-like phosphatases"/>
    <property type="match status" value="1"/>
</dbReference>
<dbReference type="RefSeq" id="WP_312640149.1">
    <property type="nucleotide sequence ID" value="NZ_CP116967.1"/>
</dbReference>
<name>A0AA96GD32_9BACT</name>
<reference evidence="3 4" key="1">
    <citation type="submission" date="2023-01" db="EMBL/GenBank/DDBJ databases">
        <title>Cultivation and genomic characterization of new, ubiquitous marine nitrite-oxidizing bacteria from the Nitrospirales.</title>
        <authorList>
            <person name="Mueller A.J."/>
            <person name="Daebeler A."/>
            <person name="Herbold C.W."/>
            <person name="Kirkegaard R.H."/>
            <person name="Daims H."/>
        </authorList>
    </citation>
    <scope>NUCLEOTIDE SEQUENCE [LARGE SCALE GENOMIC DNA]</scope>
    <source>
        <strain evidence="3 4">VA</strain>
    </source>
</reference>
<dbReference type="Proteomes" id="UP001302719">
    <property type="component" value="Chromosome"/>
</dbReference>
<dbReference type="CDD" id="cd07374">
    <property type="entry name" value="CYTH-like_Pase"/>
    <property type="match status" value="1"/>
</dbReference>
<dbReference type="Gene3D" id="1.40.20.10">
    <property type="entry name" value="CHAD domain"/>
    <property type="match status" value="1"/>
</dbReference>
<dbReference type="InterPro" id="IPR038186">
    <property type="entry name" value="CHAD_dom_sf"/>
</dbReference>
<dbReference type="SMART" id="SM00880">
    <property type="entry name" value="CHAD"/>
    <property type="match status" value="1"/>
</dbReference>
<sequence>MAWKIHQAIENEIKFRIPPRFQIPPDMGEPIPPRVFTSTYFDSEHHRLGQLGLTLRKRVEQAHGVWQLKIPSGAVRVELTIDSSSRSIPWEFQDLLTAFFRKQEAIQLGKLRTKRKGVRIRKDSQVIVEVVQDSVALIRDQKTVHSFQEVEIELQESTAAQLKPIRKILLYAGAEEKPLQPKIFQALQLPYPLALKLSDASAPPTEHIRERLHSQFLQMLQHDPGTRLGRDSEALHRMRVAIRRMRAIIRAMRTFLAPEWTEHVRQELGWVGSLLGEVRDGDVLLESFRQNFHDLSIQETRAFQSILKIFEDQRSMARAKLLEGLRSDRYLNLLNHFEDSLPRFPFQSSPLTITELAENAFHKVQDFVDASNSLFPKTDLHRTRILLKRARYAIELAEPLLGKRAKQFLKQAQHTQDLLGHHQDALVAEQRLLAIKQYSRSTGIAYVIGLMIERLRNQQSQVYQQLPKQWQKLQKHGKKL</sequence>
<evidence type="ECO:0000259" key="1">
    <source>
        <dbReference type="PROSITE" id="PS51707"/>
    </source>
</evidence>
<gene>
    <name evidence="3" type="ORF">PP769_11235</name>
</gene>
<keyword evidence="4" id="KW-1185">Reference proteome</keyword>
<dbReference type="Pfam" id="PF05235">
    <property type="entry name" value="CHAD"/>
    <property type="match status" value="1"/>
</dbReference>
<dbReference type="PANTHER" id="PTHR39339:SF1">
    <property type="entry name" value="CHAD DOMAIN-CONTAINING PROTEIN"/>
    <property type="match status" value="1"/>
</dbReference>
<feature type="domain" description="CHAD" evidence="2">
    <location>
        <begin position="201"/>
        <end position="475"/>
    </location>
</feature>
<dbReference type="KEGG" id="nall:PP769_11235"/>
<evidence type="ECO:0000259" key="2">
    <source>
        <dbReference type="PROSITE" id="PS51708"/>
    </source>
</evidence>
<organism evidence="3 4">
    <name type="scientific">Candidatus Nitrospira allomarina</name>
    <dbReference type="NCBI Taxonomy" id="3020900"/>
    <lineage>
        <taxon>Bacteria</taxon>
        <taxon>Pseudomonadati</taxon>
        <taxon>Nitrospirota</taxon>
        <taxon>Nitrospiria</taxon>
        <taxon>Nitrospirales</taxon>
        <taxon>Nitrospiraceae</taxon>
        <taxon>Nitrospira</taxon>
    </lineage>
</organism>
<proteinExistence type="predicted"/>
<dbReference type="InterPro" id="IPR007899">
    <property type="entry name" value="CHAD_dom"/>
</dbReference>
<evidence type="ECO:0000313" key="4">
    <source>
        <dbReference type="Proteomes" id="UP001302719"/>
    </source>
</evidence>
<dbReference type="PROSITE" id="PS51708">
    <property type="entry name" value="CHAD"/>
    <property type="match status" value="1"/>
</dbReference>
<dbReference type="InterPro" id="IPR023577">
    <property type="entry name" value="CYTH_domain"/>
</dbReference>
<protein>
    <submittedName>
        <fullName evidence="3">CYTH and CHAD domain-containing protein</fullName>
    </submittedName>
</protein>
<dbReference type="AlphaFoldDB" id="A0AA96GD32"/>
<evidence type="ECO:0000313" key="3">
    <source>
        <dbReference type="EMBL" id="WNM56554.1"/>
    </source>
</evidence>
<feature type="domain" description="CYTH" evidence="1">
    <location>
        <begin position="8"/>
        <end position="190"/>
    </location>
</feature>
<dbReference type="SMART" id="SM01118">
    <property type="entry name" value="CYTH"/>
    <property type="match status" value="1"/>
</dbReference>
<dbReference type="InterPro" id="IPR033469">
    <property type="entry name" value="CYTH-like_dom_sf"/>
</dbReference>
<accession>A0AA96GD32</accession>